<evidence type="ECO:0000313" key="4">
    <source>
        <dbReference type="EMBL" id="RCJ06293.1"/>
    </source>
</evidence>
<reference evidence="4 5" key="1">
    <citation type="submission" date="2018-04" db="EMBL/GenBank/DDBJ databases">
        <title>Cupriavidus necator CR12 genome sequencing and assembly.</title>
        <authorList>
            <person name="Ben Fekih I."/>
            <person name="Mazhar H.S."/>
            <person name="Bello S.K."/>
            <person name="Rensing C."/>
        </authorList>
    </citation>
    <scope>NUCLEOTIDE SEQUENCE [LARGE SCALE GENOMIC DNA]</scope>
    <source>
        <strain evidence="4 5">CR12</strain>
    </source>
</reference>
<dbReference type="CDD" id="cd03137">
    <property type="entry name" value="GATase1_AraC_1"/>
    <property type="match status" value="1"/>
</dbReference>
<dbReference type="GO" id="GO:0043565">
    <property type="term" value="F:sequence-specific DNA binding"/>
    <property type="evidence" value="ECO:0007669"/>
    <property type="project" value="InterPro"/>
</dbReference>
<evidence type="ECO:0000313" key="5">
    <source>
        <dbReference type="Proteomes" id="UP000253501"/>
    </source>
</evidence>
<dbReference type="PANTHER" id="PTHR43130">
    <property type="entry name" value="ARAC-FAMILY TRANSCRIPTIONAL REGULATOR"/>
    <property type="match status" value="1"/>
</dbReference>
<dbReference type="SUPFAM" id="SSF52317">
    <property type="entry name" value="Class I glutamine amidotransferase-like"/>
    <property type="match status" value="1"/>
</dbReference>
<dbReference type="GO" id="GO:0003700">
    <property type="term" value="F:DNA-binding transcription factor activity"/>
    <property type="evidence" value="ECO:0007669"/>
    <property type="project" value="InterPro"/>
</dbReference>
<accession>A0A367PFH1</accession>
<dbReference type="InterPro" id="IPR029062">
    <property type="entry name" value="Class_I_gatase-like"/>
</dbReference>
<feature type="domain" description="HTH araC/xylS-type" evidence="3">
    <location>
        <begin position="221"/>
        <end position="319"/>
    </location>
</feature>
<dbReference type="RefSeq" id="WP_114133830.1">
    <property type="nucleotide sequence ID" value="NZ_CP068434.1"/>
</dbReference>
<dbReference type="AlphaFoldDB" id="A0A367PFH1"/>
<gene>
    <name evidence="4" type="ORF">DDK22_22175</name>
</gene>
<name>A0A367PFH1_CUPNE</name>
<dbReference type="Gene3D" id="3.40.50.880">
    <property type="match status" value="1"/>
</dbReference>
<keyword evidence="2" id="KW-0804">Transcription</keyword>
<dbReference type="Pfam" id="PF01965">
    <property type="entry name" value="DJ-1_PfpI"/>
    <property type="match status" value="1"/>
</dbReference>
<protein>
    <submittedName>
        <fullName evidence="4">Helix-turn-helix domain-containing protein</fullName>
    </submittedName>
</protein>
<dbReference type="Pfam" id="PF12833">
    <property type="entry name" value="HTH_18"/>
    <property type="match status" value="1"/>
</dbReference>
<dbReference type="InterPro" id="IPR052158">
    <property type="entry name" value="INH-QAR"/>
</dbReference>
<dbReference type="PROSITE" id="PS01124">
    <property type="entry name" value="HTH_ARAC_FAMILY_2"/>
    <property type="match status" value="1"/>
</dbReference>
<comment type="caution">
    <text evidence="4">The sequence shown here is derived from an EMBL/GenBank/DDBJ whole genome shotgun (WGS) entry which is preliminary data.</text>
</comment>
<evidence type="ECO:0000256" key="2">
    <source>
        <dbReference type="ARBA" id="ARBA00023163"/>
    </source>
</evidence>
<dbReference type="InterPro" id="IPR002818">
    <property type="entry name" value="DJ-1/PfpI"/>
</dbReference>
<dbReference type="SMART" id="SM00342">
    <property type="entry name" value="HTH_ARAC"/>
    <property type="match status" value="1"/>
</dbReference>
<dbReference type="InterPro" id="IPR018060">
    <property type="entry name" value="HTH_AraC"/>
</dbReference>
<sequence>MTTAYFLVLPNVHMLDLGGPLQILSSVAELGLAPLTVRCIGPHSSVTSFQGPALGRVERLPARLEAGDVVIAVGSKLLDTLTTSPAWHDSAAWLREIFGEGRNGGVQVAAVCTGAFLLGAAGLLDGRLCTTHHAHIKRLRARHPDASVIDNRVFVRDGNVWTSAGVASGIDLALRLVANACGDEAAIAVARDNVVPFRRFGADPQLDPQFSARSHGNPLVHAVQDAISRDLEANVADPRFAQRFAVSVRHLSRLFHEETGLTPKQYQLTLRMARARKLLAASTLPVEEIALKSGFASVQAFRACWNKGEAGTPSAYRQASTRSAG</sequence>
<dbReference type="Gene3D" id="1.10.10.60">
    <property type="entry name" value="Homeodomain-like"/>
    <property type="match status" value="1"/>
</dbReference>
<keyword evidence="1" id="KW-0805">Transcription regulation</keyword>
<dbReference type="SUPFAM" id="SSF46689">
    <property type="entry name" value="Homeodomain-like"/>
    <property type="match status" value="2"/>
</dbReference>
<proteinExistence type="predicted"/>
<dbReference type="EMBL" id="QDHA01000054">
    <property type="protein sequence ID" value="RCJ06293.1"/>
    <property type="molecule type" value="Genomic_DNA"/>
</dbReference>
<organism evidence="4 5">
    <name type="scientific">Cupriavidus necator</name>
    <name type="common">Alcaligenes eutrophus</name>
    <name type="synonym">Ralstonia eutropha</name>
    <dbReference type="NCBI Taxonomy" id="106590"/>
    <lineage>
        <taxon>Bacteria</taxon>
        <taxon>Pseudomonadati</taxon>
        <taxon>Pseudomonadota</taxon>
        <taxon>Betaproteobacteria</taxon>
        <taxon>Burkholderiales</taxon>
        <taxon>Burkholderiaceae</taxon>
        <taxon>Cupriavidus</taxon>
    </lineage>
</organism>
<dbReference type="PANTHER" id="PTHR43130:SF3">
    <property type="entry name" value="HTH-TYPE TRANSCRIPTIONAL REGULATOR RV1931C"/>
    <property type="match status" value="1"/>
</dbReference>
<evidence type="ECO:0000256" key="1">
    <source>
        <dbReference type="ARBA" id="ARBA00023015"/>
    </source>
</evidence>
<dbReference type="Proteomes" id="UP000253501">
    <property type="component" value="Unassembled WGS sequence"/>
</dbReference>
<evidence type="ECO:0000259" key="3">
    <source>
        <dbReference type="PROSITE" id="PS01124"/>
    </source>
</evidence>
<dbReference type="InterPro" id="IPR009057">
    <property type="entry name" value="Homeodomain-like_sf"/>
</dbReference>